<feature type="transmembrane region" description="Helical" evidence="2">
    <location>
        <begin position="90"/>
        <end position="112"/>
    </location>
</feature>
<feature type="transmembrane region" description="Helical" evidence="2">
    <location>
        <begin position="60"/>
        <end position="78"/>
    </location>
</feature>
<dbReference type="InterPro" id="IPR019251">
    <property type="entry name" value="DUF2231_TM"/>
</dbReference>
<feature type="compositionally biased region" description="Low complexity" evidence="1">
    <location>
        <begin position="241"/>
        <end position="253"/>
    </location>
</feature>
<dbReference type="Pfam" id="PF09990">
    <property type="entry name" value="DUF2231"/>
    <property type="match status" value="1"/>
</dbReference>
<protein>
    <recommendedName>
        <fullName evidence="3">DUF2231 domain-containing protein</fullName>
    </recommendedName>
</protein>
<dbReference type="EMBL" id="LUUJ01000110">
    <property type="protein sequence ID" value="OAI12300.1"/>
    <property type="molecule type" value="Genomic_DNA"/>
</dbReference>
<dbReference type="RefSeq" id="WP_064041873.1">
    <property type="nucleotide sequence ID" value="NZ_LUUJ01000110.1"/>
</dbReference>
<comment type="caution">
    <text evidence="4">The sequence shown here is derived from an EMBL/GenBank/DDBJ whole genome shotgun (WGS) entry which is preliminary data.</text>
</comment>
<keyword evidence="2" id="KW-1133">Transmembrane helix</keyword>
<feature type="transmembrane region" description="Helical" evidence="2">
    <location>
        <begin position="132"/>
        <end position="149"/>
    </location>
</feature>
<evidence type="ECO:0000313" key="5">
    <source>
        <dbReference type="Proteomes" id="UP000077857"/>
    </source>
</evidence>
<evidence type="ECO:0000313" key="4">
    <source>
        <dbReference type="EMBL" id="OAI12300.1"/>
    </source>
</evidence>
<keyword evidence="2" id="KW-0472">Membrane</keyword>
<feature type="transmembrane region" description="Helical" evidence="2">
    <location>
        <begin position="161"/>
        <end position="185"/>
    </location>
</feature>
<sequence>MLGLDSQIRFSIHGGADSGGVAGGVDSLLAFLESAVRQSPAETFHGLLPGIAALQNLHPLFVHFPIALLSLFFALDLAGSLAGRAEWRRVAGWFLYLGVAFAGITVTFGFIAADTVAHGGDVHEIMESHEHLGISVFGLAAFLAVWRGIAKAHPAGPANAFYLALAGLLAGLLAFTADLGGLMVYKYGVSVEAAADANRAAALRHEHGEPDFDQPVDHDEPVVKQELGLGSAIHQDEDGAAHPQAEPAPAAASHQHEHNHKHDH</sequence>
<reference evidence="4 5" key="1">
    <citation type="submission" date="2016-03" db="EMBL/GenBank/DDBJ databases">
        <authorList>
            <person name="Ploux O."/>
        </authorList>
    </citation>
    <scope>NUCLEOTIDE SEQUENCE [LARGE SCALE GENOMIC DNA]</scope>
    <source>
        <strain evidence="4 5">R-45378</strain>
    </source>
</reference>
<dbReference type="OrthoDB" id="5574313at2"/>
<feature type="region of interest" description="Disordered" evidence="1">
    <location>
        <begin position="225"/>
        <end position="264"/>
    </location>
</feature>
<accession>A0A177N591</accession>
<proteinExistence type="predicted"/>
<feature type="domain" description="DUF2231" evidence="3">
    <location>
        <begin position="56"/>
        <end position="192"/>
    </location>
</feature>
<gene>
    <name evidence="4" type="ORF">A1507_02065</name>
</gene>
<dbReference type="AlphaFoldDB" id="A0A177N591"/>
<name>A0A177N591_9GAMM</name>
<evidence type="ECO:0000256" key="1">
    <source>
        <dbReference type="SAM" id="MobiDB-lite"/>
    </source>
</evidence>
<keyword evidence="2" id="KW-0812">Transmembrane</keyword>
<evidence type="ECO:0000256" key="2">
    <source>
        <dbReference type="SAM" id="Phobius"/>
    </source>
</evidence>
<feature type="compositionally biased region" description="Basic and acidic residues" evidence="1">
    <location>
        <begin position="254"/>
        <end position="264"/>
    </location>
</feature>
<organism evidence="4 5">
    <name type="scientific">Methylomonas koyamae</name>
    <dbReference type="NCBI Taxonomy" id="702114"/>
    <lineage>
        <taxon>Bacteria</taxon>
        <taxon>Pseudomonadati</taxon>
        <taxon>Pseudomonadota</taxon>
        <taxon>Gammaproteobacteria</taxon>
        <taxon>Methylococcales</taxon>
        <taxon>Methylococcaceae</taxon>
        <taxon>Methylomonas</taxon>
    </lineage>
</organism>
<dbReference type="Proteomes" id="UP000077857">
    <property type="component" value="Unassembled WGS sequence"/>
</dbReference>
<evidence type="ECO:0000259" key="3">
    <source>
        <dbReference type="Pfam" id="PF09990"/>
    </source>
</evidence>